<proteinExistence type="predicted"/>
<dbReference type="EMBL" id="FOGJ01000012">
    <property type="protein sequence ID" value="SER84239.1"/>
    <property type="molecule type" value="Genomic_DNA"/>
</dbReference>
<evidence type="ECO:0000313" key="3">
    <source>
        <dbReference type="Proteomes" id="UP000182584"/>
    </source>
</evidence>
<dbReference type="Pfam" id="PF12146">
    <property type="entry name" value="Hydrolase_4"/>
    <property type="match status" value="1"/>
</dbReference>
<protein>
    <submittedName>
        <fullName evidence="2">Lysophospholipase</fullName>
    </submittedName>
</protein>
<gene>
    <name evidence="2" type="ORF">SAMN04487884_11240</name>
</gene>
<dbReference type="InterPro" id="IPR029058">
    <property type="entry name" value="AB_hydrolase_fold"/>
</dbReference>
<dbReference type="Proteomes" id="UP000182584">
    <property type="component" value="Unassembled WGS sequence"/>
</dbReference>
<reference evidence="2 3" key="1">
    <citation type="submission" date="2016-10" db="EMBL/GenBank/DDBJ databases">
        <authorList>
            <person name="de Groot N.N."/>
        </authorList>
    </citation>
    <scope>NUCLEOTIDE SEQUENCE [LARGE SCALE GENOMIC DNA]</scope>
    <source>
        <strain evidence="2 3">AR40</strain>
    </source>
</reference>
<dbReference type="InterPro" id="IPR051044">
    <property type="entry name" value="MAG_DAG_Lipase"/>
</dbReference>
<name>A0A1H9SJ19_BUTFI</name>
<accession>A0A1H9SJ19</accession>
<dbReference type="InterPro" id="IPR022742">
    <property type="entry name" value="Hydrolase_4"/>
</dbReference>
<dbReference type="eggNOG" id="COG2267">
    <property type="taxonomic scope" value="Bacteria"/>
</dbReference>
<evidence type="ECO:0000259" key="1">
    <source>
        <dbReference type="Pfam" id="PF12146"/>
    </source>
</evidence>
<dbReference type="PANTHER" id="PTHR11614">
    <property type="entry name" value="PHOSPHOLIPASE-RELATED"/>
    <property type="match status" value="1"/>
</dbReference>
<organism evidence="2 3">
    <name type="scientific">Butyrivibrio fibrisolvens</name>
    <dbReference type="NCBI Taxonomy" id="831"/>
    <lineage>
        <taxon>Bacteria</taxon>
        <taxon>Bacillati</taxon>
        <taxon>Bacillota</taxon>
        <taxon>Clostridia</taxon>
        <taxon>Lachnospirales</taxon>
        <taxon>Lachnospiraceae</taxon>
        <taxon>Butyrivibrio</taxon>
    </lineage>
</organism>
<dbReference type="Gene3D" id="3.40.50.1820">
    <property type="entry name" value="alpha/beta hydrolase"/>
    <property type="match status" value="1"/>
</dbReference>
<dbReference type="SUPFAM" id="SSF53474">
    <property type="entry name" value="alpha/beta-Hydrolases"/>
    <property type="match status" value="1"/>
</dbReference>
<dbReference type="AlphaFoldDB" id="A0A1H9SJ19"/>
<feature type="domain" description="Serine aminopeptidase S33" evidence="1">
    <location>
        <begin position="61"/>
        <end position="311"/>
    </location>
</feature>
<sequence length="339" mass="39358">MDTIHFLGEEDFRSAMEHENKTWRDNCVTKGSITSFDGTRLNYYIADPQGITEQNSEYPDPTVSITIVHGLGEFFAKYYEYAWYLNQAGCKVFFLEQRGHGYSEGKMPEPDLVYIDDYATYVEDLNIFTNQIVIPQSKTMPRLVLAHSMGGAVTTRFLEMHPEVFQAAILSSPMLKMKAGNINRFVETILRIYVALFGLNKKLAFNQKRFNPDPVFEISSARSRARFDYQLKFRREDEHYQTTGVTFGWALASIKVHRDIFKDIDKIRIPIDLFTAGQDHLIDPAGYELFAQKVNDLRIHPYENSRHEIFNSDDNDREKYFSEVIKIINGYQPPLFLSF</sequence>
<evidence type="ECO:0000313" key="2">
    <source>
        <dbReference type="EMBL" id="SER84239.1"/>
    </source>
</evidence>